<dbReference type="EMBL" id="JANRHA010000001">
    <property type="protein sequence ID" value="MDG3013398.1"/>
    <property type="molecule type" value="Genomic_DNA"/>
</dbReference>
<evidence type="ECO:0000313" key="1">
    <source>
        <dbReference type="EMBL" id="MDG3013398.1"/>
    </source>
</evidence>
<sequence length="160" mass="17259">MDASDRGNVAGSAYRRWWRRLLRRPRPADLDPARSDLEVVVAGFDEVESCAAALERGAAGLPTWREADPAVFRHHLCLPPDRVEEACALAAQDGYAAAVAASPAAEPVVALPGEVAVVLQRVQRLDPLHCAQERSRMAGLAQRHDGRLVGWDALQPPAGD</sequence>
<evidence type="ECO:0000313" key="2">
    <source>
        <dbReference type="Proteomes" id="UP001152755"/>
    </source>
</evidence>
<name>A0A9X4M1H2_9ACTN</name>
<reference evidence="1" key="1">
    <citation type="submission" date="2022-08" db="EMBL/GenBank/DDBJ databases">
        <title>Genome analysis of Corynebacteriales strain.</title>
        <authorList>
            <person name="Lee S.D."/>
        </authorList>
    </citation>
    <scope>NUCLEOTIDE SEQUENCE</scope>
    <source>
        <strain evidence="1">D3-21</strain>
    </source>
</reference>
<dbReference type="RefSeq" id="WP_332519061.1">
    <property type="nucleotide sequence ID" value="NZ_JANRHA010000001.1"/>
</dbReference>
<protein>
    <submittedName>
        <fullName evidence="1">Uncharacterized protein</fullName>
    </submittedName>
</protein>
<dbReference type="Proteomes" id="UP001152755">
    <property type="component" value="Unassembled WGS sequence"/>
</dbReference>
<proteinExistence type="predicted"/>
<dbReference type="AlphaFoldDB" id="A0A9X4M1H2"/>
<comment type="caution">
    <text evidence="1">The sequence shown here is derived from an EMBL/GenBank/DDBJ whole genome shotgun (WGS) entry which is preliminary data.</text>
</comment>
<accession>A0A9X4M1H2</accession>
<gene>
    <name evidence="1" type="ORF">NVS88_02380</name>
</gene>
<keyword evidence="2" id="KW-1185">Reference proteome</keyword>
<organism evidence="1 2">
    <name type="scientific">Speluncibacter jeojiensis</name>
    <dbReference type="NCBI Taxonomy" id="2710754"/>
    <lineage>
        <taxon>Bacteria</taxon>
        <taxon>Bacillati</taxon>
        <taxon>Actinomycetota</taxon>
        <taxon>Actinomycetes</taxon>
        <taxon>Mycobacteriales</taxon>
        <taxon>Speluncibacteraceae</taxon>
        <taxon>Speluncibacter</taxon>
    </lineage>
</organism>